<dbReference type="Pfam" id="PF01974">
    <property type="entry name" value="tRNA_int_endo"/>
    <property type="match status" value="1"/>
</dbReference>
<dbReference type="EMBL" id="HACG01028074">
    <property type="protein sequence ID" value="CEK74939.1"/>
    <property type="molecule type" value="Transcribed_RNA"/>
</dbReference>
<feature type="compositionally biased region" description="Polar residues" evidence="4">
    <location>
        <begin position="296"/>
        <end position="309"/>
    </location>
</feature>
<evidence type="ECO:0000259" key="5">
    <source>
        <dbReference type="Pfam" id="PF01974"/>
    </source>
</evidence>
<dbReference type="GO" id="GO:0000379">
    <property type="term" value="P:tRNA-type intron splice site recognition and cleavage"/>
    <property type="evidence" value="ECO:0007669"/>
    <property type="project" value="TreeGrafter"/>
</dbReference>
<feature type="compositionally biased region" description="Acidic residues" evidence="4">
    <location>
        <begin position="506"/>
        <end position="516"/>
    </location>
</feature>
<dbReference type="EC" id="4.6.1.16" evidence="2"/>
<dbReference type="GO" id="GO:0003676">
    <property type="term" value="F:nucleic acid binding"/>
    <property type="evidence" value="ECO:0007669"/>
    <property type="project" value="InterPro"/>
</dbReference>
<name>A0A0B7A223_9EUPU</name>
<dbReference type="PANTHER" id="PTHR21227">
    <property type="entry name" value="TRNA-SPLICING ENDONUCLEASE SUBUNIT SEN2"/>
    <property type="match status" value="1"/>
</dbReference>
<evidence type="ECO:0000313" key="6">
    <source>
        <dbReference type="EMBL" id="CEK74939.1"/>
    </source>
</evidence>
<dbReference type="PANTHER" id="PTHR21227:SF0">
    <property type="entry name" value="TRNA-SPLICING ENDONUCLEASE SUBUNIT SEN2"/>
    <property type="match status" value="1"/>
</dbReference>
<dbReference type="AlphaFoldDB" id="A0A0B7A223"/>
<evidence type="ECO:0000256" key="4">
    <source>
        <dbReference type="SAM" id="MobiDB-lite"/>
    </source>
</evidence>
<evidence type="ECO:0000256" key="2">
    <source>
        <dbReference type="ARBA" id="ARBA00012573"/>
    </source>
</evidence>
<comment type="similarity">
    <text evidence="1">Belongs to the tRNA-intron endonuclease family.</text>
</comment>
<proteinExistence type="inferred from homology"/>
<reference evidence="6" key="1">
    <citation type="submission" date="2014-12" db="EMBL/GenBank/DDBJ databases">
        <title>Insight into the proteome of Arion vulgaris.</title>
        <authorList>
            <person name="Aradska J."/>
            <person name="Bulat T."/>
            <person name="Smidak R."/>
            <person name="Sarate P."/>
            <person name="Gangsoo J."/>
            <person name="Sialana F."/>
            <person name="Bilban M."/>
            <person name="Lubec G."/>
        </authorList>
    </citation>
    <scope>NUCLEOTIDE SEQUENCE</scope>
    <source>
        <tissue evidence="6">Skin</tissue>
    </source>
</reference>
<dbReference type="GO" id="GO:0000213">
    <property type="term" value="F:tRNA-intron lyase activity"/>
    <property type="evidence" value="ECO:0007669"/>
    <property type="project" value="UniProtKB-EC"/>
</dbReference>
<evidence type="ECO:0000256" key="1">
    <source>
        <dbReference type="ARBA" id="ARBA00008078"/>
    </source>
</evidence>
<dbReference type="InterPro" id="IPR006676">
    <property type="entry name" value="tRNA_splic"/>
</dbReference>
<sequence length="728" mass="82247">HSNFEMGDVTANTECVLQPDCEMVDLEVNSVNKISVPQSDCEMDVDLASKSDHKVNVSLPQSDSEIVNLAENSEKKFNENLLDVENTENINGNLPKEITDVEAISSERGQKTLETENRKRRFDRSEELLDESRKKVKTNKDEFTEPNQVDDEKQFNSCKRENLTLSKNEDLMNEGDYSSVQLEDDAEKLLDDETSNSDKSVSEKLVQDSYQKDNIESNTSLDDVIHDHVLLNTNNLQNDSTEDSCQIDINDSKCNEKMSTKEAKECLKDEQLNSDVDNTDLVSSVQVDCPPIELSTETNSLVQSQQTLEDSGEDNLMEDSSSLPRSSSFEDKTESSAALKDESLEDISDVVSSKLEHQRPSEMSNNVSTVNTASKNIYPTLEETPSKHLLESEKQHSGMTVNCVDSSELECVNITHDNISQSGITSDSSNLDLKLNLNGNDVTAGKDKSTTAGSSTDFQIFIGSSSDEREEPDRKKQKPSQSVNGLHPYSINDDSDGHLFVVPNTSDEDYEDDYNDESGVQVGKRQQQKWRPCLKRDPYATEERLHLMLEEAFFLSFGLGCLNILDPEMKRLNLTQMWQQYQTLKEQFVGHYVAYHYFRSQGWVPKSGLKFGCDFILYRDGPPFFHGSYSVVVIVVKDSTLLPMNRNGGISFDHRKLNWVSLAGLNRITEHVAKELMLCYVIWPGDLSYEESLSPDCISRFKVKEVVVSRWVSSQERENRLEGDEEIP</sequence>
<dbReference type="CDD" id="cd22363">
    <property type="entry name" value="tRNA-intron_lyase_C"/>
    <property type="match status" value="1"/>
</dbReference>
<dbReference type="SUPFAM" id="SSF53032">
    <property type="entry name" value="tRNA-intron endonuclease catalytic domain-like"/>
    <property type="match status" value="1"/>
</dbReference>
<organism evidence="6">
    <name type="scientific">Arion vulgaris</name>
    <dbReference type="NCBI Taxonomy" id="1028688"/>
    <lineage>
        <taxon>Eukaryota</taxon>
        <taxon>Metazoa</taxon>
        <taxon>Spiralia</taxon>
        <taxon>Lophotrochozoa</taxon>
        <taxon>Mollusca</taxon>
        <taxon>Gastropoda</taxon>
        <taxon>Heterobranchia</taxon>
        <taxon>Euthyneura</taxon>
        <taxon>Panpulmonata</taxon>
        <taxon>Eupulmonata</taxon>
        <taxon>Stylommatophora</taxon>
        <taxon>Helicina</taxon>
        <taxon>Arionoidea</taxon>
        <taxon>Arionidae</taxon>
        <taxon>Arion</taxon>
    </lineage>
</organism>
<dbReference type="InterPro" id="IPR036167">
    <property type="entry name" value="tRNA_intron_Endo_cat-like_sf"/>
</dbReference>
<accession>A0A0B7A223</accession>
<dbReference type="InterPro" id="IPR006677">
    <property type="entry name" value="tRNA_intron_Endonuc_cat-like"/>
</dbReference>
<evidence type="ECO:0000256" key="3">
    <source>
        <dbReference type="ARBA" id="ARBA00034031"/>
    </source>
</evidence>
<feature type="non-terminal residue" evidence="6">
    <location>
        <position position="1"/>
    </location>
</feature>
<dbReference type="InterPro" id="IPR011856">
    <property type="entry name" value="tRNA_endonuc-like_dom_sf"/>
</dbReference>
<gene>
    <name evidence="6" type="primary">ORF93256</name>
</gene>
<feature type="compositionally biased region" description="Polar residues" evidence="4">
    <location>
        <begin position="318"/>
        <end position="327"/>
    </location>
</feature>
<comment type="catalytic activity">
    <reaction evidence="3">
        <text>pretRNA = a 3'-half-tRNA molecule with a 5'-OH end + a 5'-half-tRNA molecule with a 2',3'-cyclic phosphate end + an intron with a 2',3'-cyclic phosphate and a 5'-hydroxyl terminus.</text>
        <dbReference type="EC" id="4.6.1.16"/>
    </reaction>
</comment>
<dbReference type="Gene3D" id="3.40.1350.10">
    <property type="match status" value="1"/>
</dbReference>
<protein>
    <recommendedName>
        <fullName evidence="2">tRNA-intron lyase</fullName>
        <ecNumber evidence="2">4.6.1.16</ecNumber>
    </recommendedName>
</protein>
<feature type="domain" description="tRNA intron endonuclease catalytic" evidence="5">
    <location>
        <begin position="589"/>
        <end position="687"/>
    </location>
</feature>
<feature type="compositionally biased region" description="Basic and acidic residues" evidence="4">
    <location>
        <begin position="328"/>
        <end position="342"/>
    </location>
</feature>
<dbReference type="GO" id="GO:0000214">
    <property type="term" value="C:tRNA-intron endonuclease complex"/>
    <property type="evidence" value="ECO:0007669"/>
    <property type="project" value="TreeGrafter"/>
</dbReference>
<dbReference type="GO" id="GO:0005737">
    <property type="term" value="C:cytoplasm"/>
    <property type="evidence" value="ECO:0007669"/>
    <property type="project" value="TreeGrafter"/>
</dbReference>
<feature type="region of interest" description="Disordered" evidence="4">
    <location>
        <begin position="463"/>
        <end position="522"/>
    </location>
</feature>
<feature type="region of interest" description="Disordered" evidence="4">
    <location>
        <begin position="296"/>
        <end position="344"/>
    </location>
</feature>